<name>A0A916RW54_9BACI</name>
<organism evidence="1 2">
    <name type="scientific">Ornithinibacillus halotolerans</name>
    <dbReference type="NCBI Taxonomy" id="1274357"/>
    <lineage>
        <taxon>Bacteria</taxon>
        <taxon>Bacillati</taxon>
        <taxon>Bacillota</taxon>
        <taxon>Bacilli</taxon>
        <taxon>Bacillales</taxon>
        <taxon>Bacillaceae</taxon>
        <taxon>Ornithinibacillus</taxon>
    </lineage>
</organism>
<protein>
    <submittedName>
        <fullName evidence="1">Uncharacterized protein</fullName>
    </submittedName>
</protein>
<reference evidence="1" key="1">
    <citation type="journal article" date="2014" name="Int. J. Syst. Evol. Microbiol.">
        <title>Complete genome sequence of Corynebacterium casei LMG S-19264T (=DSM 44701T), isolated from a smear-ripened cheese.</title>
        <authorList>
            <consortium name="US DOE Joint Genome Institute (JGI-PGF)"/>
            <person name="Walter F."/>
            <person name="Albersmeier A."/>
            <person name="Kalinowski J."/>
            <person name="Ruckert C."/>
        </authorList>
    </citation>
    <scope>NUCLEOTIDE SEQUENCE</scope>
    <source>
        <strain evidence="1">CGMCC 1.12408</strain>
    </source>
</reference>
<comment type="caution">
    <text evidence="1">The sequence shown here is derived from an EMBL/GenBank/DDBJ whole genome shotgun (WGS) entry which is preliminary data.</text>
</comment>
<gene>
    <name evidence="1" type="ORF">GCM10008025_11340</name>
</gene>
<sequence>MNSGKHNIILKLNSGEIEIMLMRCPNCSSKDIGKIGTQQFYCWNCFIEMSISGNELTIHQVESDGSLSSLNDLFTEEERKLEW</sequence>
<proteinExistence type="predicted"/>
<accession>A0A916RW54</accession>
<keyword evidence="2" id="KW-1185">Reference proteome</keyword>
<evidence type="ECO:0000313" key="2">
    <source>
        <dbReference type="Proteomes" id="UP000613512"/>
    </source>
</evidence>
<evidence type="ECO:0000313" key="1">
    <source>
        <dbReference type="EMBL" id="GGA69122.1"/>
    </source>
</evidence>
<reference evidence="1" key="2">
    <citation type="submission" date="2020-09" db="EMBL/GenBank/DDBJ databases">
        <authorList>
            <person name="Sun Q."/>
            <person name="Zhou Y."/>
        </authorList>
    </citation>
    <scope>NUCLEOTIDE SEQUENCE</scope>
    <source>
        <strain evidence="1">CGMCC 1.12408</strain>
    </source>
</reference>
<dbReference type="AlphaFoldDB" id="A0A916RW54"/>
<dbReference type="Proteomes" id="UP000613512">
    <property type="component" value="Unassembled WGS sequence"/>
</dbReference>
<dbReference type="EMBL" id="BMEY01000004">
    <property type="protein sequence ID" value="GGA69122.1"/>
    <property type="molecule type" value="Genomic_DNA"/>
</dbReference>